<proteinExistence type="predicted"/>
<keyword evidence="3" id="KW-1185">Reference proteome</keyword>
<evidence type="ECO:0000256" key="1">
    <source>
        <dbReference type="SAM" id="MobiDB-lite"/>
    </source>
</evidence>
<evidence type="ECO:0000313" key="3">
    <source>
        <dbReference type="Proteomes" id="UP000010792"/>
    </source>
</evidence>
<feature type="compositionally biased region" description="Low complexity" evidence="1">
    <location>
        <begin position="43"/>
        <end position="53"/>
    </location>
</feature>
<accession>L0NME6</accession>
<dbReference type="AlphaFoldDB" id="L0NME6"/>
<dbReference type="EMBL" id="FO082821">
    <property type="protein sequence ID" value="CCF22069.1"/>
    <property type="molecule type" value="Genomic_DNA"/>
</dbReference>
<dbReference type="Proteomes" id="UP000010792">
    <property type="component" value="Plasmid NT26_p1"/>
</dbReference>
<feature type="region of interest" description="Disordered" evidence="1">
    <location>
        <begin position="33"/>
        <end position="54"/>
    </location>
</feature>
<organism evidence="2 3">
    <name type="scientific">Pseudorhizobium banfieldiae</name>
    <dbReference type="NCBI Taxonomy" id="1125847"/>
    <lineage>
        <taxon>Bacteria</taxon>
        <taxon>Pseudomonadati</taxon>
        <taxon>Pseudomonadota</taxon>
        <taxon>Alphaproteobacteria</taxon>
        <taxon>Hyphomicrobiales</taxon>
        <taxon>Rhizobiaceae</taxon>
        <taxon>Rhizobium/Agrobacterium group</taxon>
        <taxon>Pseudorhizobium</taxon>
    </lineage>
</organism>
<name>L0NME6_9HYPH</name>
<gene>
    <name evidence="2" type="ORF">NT26_p10044</name>
</gene>
<dbReference type="RefSeq" id="WP_057353018.1">
    <property type="nucleotide sequence ID" value="NZ_FO082821.1"/>
</dbReference>
<evidence type="ECO:0000313" key="2">
    <source>
        <dbReference type="EMBL" id="CCF22069.1"/>
    </source>
</evidence>
<sequence length="127" mass="13395">MQLIGEASTMLLSLSSSRSSHRATATLRTSFTSDELSSKHLGTETAGSATGEGPSLRELIDQHSAAVQGGKKATARRLAIINYKPKGEGEANLKLTYLAAYLIATKGTLSAKEMSSLLADRPVRSTT</sequence>
<keyword evidence="2" id="KW-0614">Plasmid</keyword>
<dbReference type="KEGG" id="rht:NT26_p10044"/>
<protein>
    <submittedName>
        <fullName evidence="2">Uncharacterized protein</fullName>
    </submittedName>
</protein>
<geneLocation type="plasmid" evidence="2 3">
    <name>NT26_p1</name>
</geneLocation>
<reference evidence="2 3" key="1">
    <citation type="journal article" date="2013" name="Genome Biol. Evol.">
        <title>Life in an arsenic-containing gold mine: genome and physiology of the autotrophic arsenite-oxidizing bacterium rhizobium sp. NT-26.</title>
        <authorList>
            <person name="Andres J."/>
            <person name="Arsene-Ploetze F."/>
            <person name="Barbe V."/>
            <person name="Brochier-Armanet C."/>
            <person name="Cleiss-Arnold J."/>
            <person name="Coppee J.Y."/>
            <person name="Dillies M.A."/>
            <person name="Geist"/>
            <person name="L"/>
            <person name="Joublin A."/>
            <person name="Koechler S."/>
            <person name="Lassalle F."/>
            <person name="Marchal M."/>
            <person name="Medigue C."/>
            <person name="Muller D."/>
            <person name="Nesme X."/>
            <person name="Plewniak F."/>
            <person name="Proux C."/>
            <person name="Ramirez-Bahena M.H."/>
            <person name="Schenowitz C."/>
            <person name="Sismeiro O."/>
            <person name="Vallenet D."/>
            <person name="Santini J.M."/>
            <person name="Bertin P.N."/>
        </authorList>
    </citation>
    <scope>NUCLEOTIDE SEQUENCE [LARGE SCALE GENOMIC DNA]</scope>
    <source>
        <strain evidence="2 3">NT-26</strain>
        <plasmid evidence="2 3">NT26_p1</plasmid>
    </source>
</reference>